<name>A0ABU9LHA9_9BACL</name>
<keyword evidence="3" id="KW-1185">Reference proteome</keyword>
<comment type="caution">
    <text evidence="2">The sequence shown here is derived from an EMBL/GenBank/DDBJ whole genome shotgun (WGS) entry which is preliminary data.</text>
</comment>
<evidence type="ECO:0008006" key="4">
    <source>
        <dbReference type="Google" id="ProtNLM"/>
    </source>
</evidence>
<evidence type="ECO:0000313" key="3">
    <source>
        <dbReference type="Proteomes" id="UP001398420"/>
    </source>
</evidence>
<evidence type="ECO:0000313" key="2">
    <source>
        <dbReference type="EMBL" id="MEL5987153.1"/>
    </source>
</evidence>
<sequence>MKKSLILLFVCILGFTSFQIEGSATKTKNSPRKNYVVFIDQPTPYYKKMNGKKLGTIPDSFTNKKGVYTPNVLKITHYVNTKWAKIHFSKTLNGKKSTAYIPTKYIRANTFSLEYGIIKNSKTALKAGITKKSKTIHIIPYGTRLSIIQARTLGMRTFYHVTYYKNGKSYKGYITEKSIQL</sequence>
<protein>
    <recommendedName>
        <fullName evidence="4">SH3 domain-containing protein</fullName>
    </recommendedName>
</protein>
<dbReference type="RefSeq" id="WP_068454590.1">
    <property type="nucleotide sequence ID" value="NZ_JAWVOH010000001.1"/>
</dbReference>
<feature type="signal peptide" evidence="1">
    <location>
        <begin position="1"/>
        <end position="19"/>
    </location>
</feature>
<feature type="chain" id="PRO_5047496665" description="SH3 domain-containing protein" evidence="1">
    <location>
        <begin position="20"/>
        <end position="181"/>
    </location>
</feature>
<reference evidence="2 3" key="1">
    <citation type="submission" date="2024-04" db="EMBL/GenBank/DDBJ databases">
        <authorList>
            <person name="Wu Y.S."/>
            <person name="Zhang L."/>
        </authorList>
    </citation>
    <scope>NUCLEOTIDE SEQUENCE [LARGE SCALE GENOMIC DNA]</scope>
    <source>
        <strain evidence="2 3">KG-01</strain>
    </source>
</reference>
<accession>A0ABU9LHA9</accession>
<gene>
    <name evidence="2" type="ORF">AAF454_01790</name>
</gene>
<keyword evidence="1" id="KW-0732">Signal</keyword>
<organism evidence="2 3">
    <name type="scientific">Kurthia gibsonii</name>
    <dbReference type="NCBI Taxonomy" id="33946"/>
    <lineage>
        <taxon>Bacteria</taxon>
        <taxon>Bacillati</taxon>
        <taxon>Bacillota</taxon>
        <taxon>Bacilli</taxon>
        <taxon>Bacillales</taxon>
        <taxon>Caryophanaceae</taxon>
        <taxon>Kurthia</taxon>
    </lineage>
</organism>
<dbReference type="EMBL" id="JBCEWA010000001">
    <property type="protein sequence ID" value="MEL5987153.1"/>
    <property type="molecule type" value="Genomic_DNA"/>
</dbReference>
<evidence type="ECO:0000256" key="1">
    <source>
        <dbReference type="SAM" id="SignalP"/>
    </source>
</evidence>
<proteinExistence type="predicted"/>
<dbReference type="Proteomes" id="UP001398420">
    <property type="component" value="Unassembled WGS sequence"/>
</dbReference>